<evidence type="ECO:0000313" key="4">
    <source>
        <dbReference type="Proteomes" id="UP000019486"/>
    </source>
</evidence>
<dbReference type="PANTHER" id="PTHR33376">
    <property type="match status" value="1"/>
</dbReference>
<proteinExistence type="predicted"/>
<feature type="signal peptide" evidence="2">
    <location>
        <begin position="1"/>
        <end position="26"/>
    </location>
</feature>
<dbReference type="Gene3D" id="3.40.190.170">
    <property type="entry name" value="Bacterial extracellular solute-binding protein, family 7"/>
    <property type="match status" value="1"/>
</dbReference>
<dbReference type="InterPro" id="IPR038404">
    <property type="entry name" value="TRAP_DctP_sf"/>
</dbReference>
<protein>
    <submittedName>
        <fullName evidence="3">ABC transporter substrate-binding protein</fullName>
    </submittedName>
</protein>
<dbReference type="STRING" id="1385369.N825_26780"/>
<gene>
    <name evidence="3" type="ORF">N825_26780</name>
</gene>
<name>W9GY86_9PROT</name>
<dbReference type="InterPro" id="IPR018389">
    <property type="entry name" value="DctP_fam"/>
</dbReference>
<dbReference type="AlphaFoldDB" id="W9GY86"/>
<comment type="caution">
    <text evidence="3">The sequence shown here is derived from an EMBL/GenBank/DDBJ whole genome shotgun (WGS) entry which is preliminary data.</text>
</comment>
<dbReference type="GO" id="GO:0030246">
    <property type="term" value="F:carbohydrate binding"/>
    <property type="evidence" value="ECO:0007669"/>
    <property type="project" value="TreeGrafter"/>
</dbReference>
<dbReference type="NCBIfam" id="TIGR00787">
    <property type="entry name" value="dctP"/>
    <property type="match status" value="1"/>
</dbReference>
<evidence type="ECO:0000256" key="2">
    <source>
        <dbReference type="SAM" id="SignalP"/>
    </source>
</evidence>
<dbReference type="GO" id="GO:0030288">
    <property type="term" value="C:outer membrane-bounded periplasmic space"/>
    <property type="evidence" value="ECO:0007669"/>
    <property type="project" value="InterPro"/>
</dbReference>
<dbReference type="PATRIC" id="fig|1385369.3.peg.6523"/>
<dbReference type="CDD" id="cd13679">
    <property type="entry name" value="PBP2_TRAP_YiaO_like"/>
    <property type="match status" value="1"/>
</dbReference>
<dbReference type="EMBL" id="AVFL01000043">
    <property type="protein sequence ID" value="EWY36443.1"/>
    <property type="molecule type" value="Genomic_DNA"/>
</dbReference>
<dbReference type="Pfam" id="PF03480">
    <property type="entry name" value="DctP"/>
    <property type="match status" value="1"/>
</dbReference>
<keyword evidence="1 2" id="KW-0732">Signal</keyword>
<organism evidence="3 4">
    <name type="scientific">Skermanella stibiiresistens SB22</name>
    <dbReference type="NCBI Taxonomy" id="1385369"/>
    <lineage>
        <taxon>Bacteria</taxon>
        <taxon>Pseudomonadati</taxon>
        <taxon>Pseudomonadota</taxon>
        <taxon>Alphaproteobacteria</taxon>
        <taxon>Rhodospirillales</taxon>
        <taxon>Azospirillaceae</taxon>
        <taxon>Skermanella</taxon>
    </lineage>
</organism>
<accession>W9GY86</accession>
<sequence>MKSGMKLFGTGLILSSLMFLGTAANAADIKSRTVKFAFQNTKEHPQGQGAQKFADLIAAKSDGKIKVRLFPGGTLGGDVQTISAIQGGTVEMSVMNAGLLSGLSKEFVVLDLPFLFNNEKEADAVLDGPIGKHLTDTLPEKGLIGLGYWDLGFRNVTNNRHAIAKADDIAGLKIRVVQSPIFIDLFKALGANPVPMPFPELYTALETGTVDGQENPTKTIELQKFYEVQKYMTVTRHVYNPQLLFVGKKLWDQLSDDEKKIFREAADEATAFQRGISHQENIDSIAALKGHKVQVTELAPEEIEKLRAKVQPVIDQYSAQVGEDLMKQMKAEIEKARN</sequence>
<feature type="chain" id="PRO_5005717364" evidence="2">
    <location>
        <begin position="27"/>
        <end position="338"/>
    </location>
</feature>
<evidence type="ECO:0000256" key="1">
    <source>
        <dbReference type="ARBA" id="ARBA00022729"/>
    </source>
</evidence>
<dbReference type="Proteomes" id="UP000019486">
    <property type="component" value="Unassembled WGS sequence"/>
</dbReference>
<evidence type="ECO:0000313" key="3">
    <source>
        <dbReference type="EMBL" id="EWY36443.1"/>
    </source>
</evidence>
<keyword evidence="4" id="KW-1185">Reference proteome</keyword>
<dbReference type="OrthoDB" id="7375081at2"/>
<reference evidence="3 4" key="1">
    <citation type="submission" date="2013-08" db="EMBL/GenBank/DDBJ databases">
        <title>The genome sequence of Skermanella stibiiresistens.</title>
        <authorList>
            <person name="Zhu W."/>
            <person name="Wang G."/>
        </authorList>
    </citation>
    <scope>NUCLEOTIDE SEQUENCE [LARGE SCALE GENOMIC DNA]</scope>
    <source>
        <strain evidence="3 4">SB22</strain>
    </source>
</reference>
<dbReference type="InterPro" id="IPR004682">
    <property type="entry name" value="TRAP_DctP"/>
</dbReference>
<dbReference type="GO" id="GO:0055085">
    <property type="term" value="P:transmembrane transport"/>
    <property type="evidence" value="ECO:0007669"/>
    <property type="project" value="InterPro"/>
</dbReference>
<dbReference type="NCBIfam" id="NF037995">
    <property type="entry name" value="TRAP_S1"/>
    <property type="match status" value="1"/>
</dbReference>
<dbReference type="PANTHER" id="PTHR33376:SF2">
    <property type="entry name" value="DICARBOXYLATE-BINDING PERIPLASMIC PROTEIN"/>
    <property type="match status" value="1"/>
</dbReference>
<dbReference type="PIRSF" id="PIRSF006470">
    <property type="entry name" value="DctB"/>
    <property type="match status" value="1"/>
</dbReference>
<dbReference type="RefSeq" id="WP_037460653.1">
    <property type="nucleotide sequence ID" value="NZ_AVFL01000043.1"/>
</dbReference>